<evidence type="ECO:0000259" key="9">
    <source>
        <dbReference type="Pfam" id="PF18916"/>
    </source>
</evidence>
<comment type="subcellular location">
    <subcellularLocation>
        <location evidence="1">Membrane</location>
        <topology evidence="1">Multi-pass membrane protein</topology>
    </subcellularLocation>
</comment>
<dbReference type="GO" id="GO:0016020">
    <property type="term" value="C:membrane"/>
    <property type="evidence" value="ECO:0007669"/>
    <property type="project" value="UniProtKB-SubCell"/>
</dbReference>
<evidence type="ECO:0000256" key="6">
    <source>
        <dbReference type="ARBA" id="ARBA00023136"/>
    </source>
</evidence>
<evidence type="ECO:0000256" key="3">
    <source>
        <dbReference type="ARBA" id="ARBA00022692"/>
    </source>
</evidence>
<evidence type="ECO:0000256" key="1">
    <source>
        <dbReference type="ARBA" id="ARBA00004141"/>
    </source>
</evidence>
<keyword evidence="3 8" id="KW-0812">Transmembrane</keyword>
<keyword evidence="7" id="KW-0413">Isomerase</keyword>
<protein>
    <submittedName>
        <fullName evidence="10">Lycopene cyclase domain-containing protein</fullName>
    </submittedName>
</protein>
<comment type="caution">
    <text evidence="10">The sequence shown here is derived from an EMBL/GenBank/DDBJ whole genome shotgun (WGS) entry which is preliminary data.</text>
</comment>
<evidence type="ECO:0000313" key="10">
    <source>
        <dbReference type="EMBL" id="RSM44583.1"/>
    </source>
</evidence>
<feature type="transmembrane region" description="Helical" evidence="8">
    <location>
        <begin position="82"/>
        <end position="100"/>
    </location>
</feature>
<gene>
    <name evidence="10" type="ORF">DMA12_15545</name>
</gene>
<dbReference type="GO" id="GO:0016872">
    <property type="term" value="F:intramolecular lyase activity"/>
    <property type="evidence" value="ECO:0007669"/>
    <property type="project" value="InterPro"/>
</dbReference>
<proteinExistence type="predicted"/>
<evidence type="ECO:0000256" key="2">
    <source>
        <dbReference type="ARBA" id="ARBA00004829"/>
    </source>
</evidence>
<dbReference type="GO" id="GO:0016117">
    <property type="term" value="P:carotenoid biosynthetic process"/>
    <property type="evidence" value="ECO:0007669"/>
    <property type="project" value="UniProtKB-KW"/>
</dbReference>
<dbReference type="EMBL" id="QHHU01000019">
    <property type="protein sequence ID" value="RSM44583.1"/>
    <property type="molecule type" value="Genomic_DNA"/>
</dbReference>
<dbReference type="NCBIfam" id="TIGR03462">
    <property type="entry name" value="CarR_dom_SF"/>
    <property type="match status" value="1"/>
</dbReference>
<feature type="transmembrane region" description="Helical" evidence="8">
    <location>
        <begin position="6"/>
        <end position="26"/>
    </location>
</feature>
<organism evidence="10 11">
    <name type="scientific">Amycolatopsis balhimycina DSM 5908</name>
    <dbReference type="NCBI Taxonomy" id="1081091"/>
    <lineage>
        <taxon>Bacteria</taxon>
        <taxon>Bacillati</taxon>
        <taxon>Actinomycetota</taxon>
        <taxon>Actinomycetes</taxon>
        <taxon>Pseudonocardiales</taxon>
        <taxon>Pseudonocardiaceae</taxon>
        <taxon>Amycolatopsis</taxon>
    </lineage>
</organism>
<keyword evidence="5 8" id="KW-1133">Transmembrane helix</keyword>
<keyword evidence="11" id="KW-1185">Reference proteome</keyword>
<dbReference type="OrthoDB" id="3402548at2"/>
<comment type="pathway">
    <text evidence="2">Carotenoid biosynthesis.</text>
</comment>
<dbReference type="GO" id="GO:0045436">
    <property type="term" value="F:lycopene beta cyclase activity"/>
    <property type="evidence" value="ECO:0007669"/>
    <property type="project" value="UniProtKB-ARBA"/>
</dbReference>
<dbReference type="InterPro" id="IPR017825">
    <property type="entry name" value="Lycopene_cyclase_dom"/>
</dbReference>
<name>A0A428WNE6_AMYBA</name>
<evidence type="ECO:0000256" key="7">
    <source>
        <dbReference type="ARBA" id="ARBA00023235"/>
    </source>
</evidence>
<sequence>MIPWGYTVPAVASVAVVVLAEVCLLRTGLFRRPGYWITMAVVTAFQIPVDGRLTELSDPIVRYAPEHITNWRFPWDIPVEDFLFGFALVTAVLLVWERAAPREERS</sequence>
<accession>A0A428WNE6</accession>
<reference evidence="10 11" key="1">
    <citation type="submission" date="2018-05" db="EMBL/GenBank/DDBJ databases">
        <title>Evolution of GPA BGCs.</title>
        <authorList>
            <person name="Waglechner N."/>
            <person name="Wright G.D."/>
        </authorList>
    </citation>
    <scope>NUCLEOTIDE SEQUENCE [LARGE SCALE GENOMIC DNA]</scope>
    <source>
        <strain evidence="10 11">DSM 5908</strain>
    </source>
</reference>
<evidence type="ECO:0000256" key="8">
    <source>
        <dbReference type="SAM" id="Phobius"/>
    </source>
</evidence>
<keyword evidence="4" id="KW-0125">Carotenoid biosynthesis</keyword>
<evidence type="ECO:0000256" key="5">
    <source>
        <dbReference type="ARBA" id="ARBA00022989"/>
    </source>
</evidence>
<dbReference type="AlphaFoldDB" id="A0A428WNE6"/>
<keyword evidence="6 8" id="KW-0472">Membrane</keyword>
<dbReference type="Pfam" id="PF18916">
    <property type="entry name" value="Lycopene_cyc"/>
    <property type="match status" value="1"/>
</dbReference>
<evidence type="ECO:0000313" key="11">
    <source>
        <dbReference type="Proteomes" id="UP000286716"/>
    </source>
</evidence>
<evidence type="ECO:0000256" key="4">
    <source>
        <dbReference type="ARBA" id="ARBA00022746"/>
    </source>
</evidence>
<dbReference type="RefSeq" id="WP_020647220.1">
    <property type="nucleotide sequence ID" value="NZ_QHHU01000019.1"/>
</dbReference>
<dbReference type="Proteomes" id="UP000286716">
    <property type="component" value="Unassembled WGS sequence"/>
</dbReference>
<feature type="domain" description="Lycopene cyclase" evidence="9">
    <location>
        <begin position="11"/>
        <end position="97"/>
    </location>
</feature>